<evidence type="ECO:0000313" key="2">
    <source>
        <dbReference type="Proteomes" id="UP001550348"/>
    </source>
</evidence>
<name>A0ABV2VFJ6_9ACTN</name>
<gene>
    <name evidence="1" type="ORF">ABZ071_06415</name>
</gene>
<organism evidence="1 2">
    <name type="scientific">Micromonospora fulviviridis</name>
    <dbReference type="NCBI Taxonomy" id="47860"/>
    <lineage>
        <taxon>Bacteria</taxon>
        <taxon>Bacillati</taxon>
        <taxon>Actinomycetota</taxon>
        <taxon>Actinomycetes</taxon>
        <taxon>Micromonosporales</taxon>
        <taxon>Micromonosporaceae</taxon>
        <taxon>Micromonospora</taxon>
    </lineage>
</organism>
<evidence type="ECO:0000313" key="1">
    <source>
        <dbReference type="EMBL" id="MEU0151554.1"/>
    </source>
</evidence>
<dbReference type="RefSeq" id="WP_355663607.1">
    <property type="nucleotide sequence ID" value="NZ_JBEXRX010000010.1"/>
</dbReference>
<reference evidence="1 2" key="1">
    <citation type="submission" date="2024-06" db="EMBL/GenBank/DDBJ databases">
        <title>The Natural Products Discovery Center: Release of the First 8490 Sequenced Strains for Exploring Actinobacteria Biosynthetic Diversity.</title>
        <authorList>
            <person name="Kalkreuter E."/>
            <person name="Kautsar S.A."/>
            <person name="Yang D."/>
            <person name="Bader C.D."/>
            <person name="Teijaro C.N."/>
            <person name="Fluegel L."/>
            <person name="Davis C.M."/>
            <person name="Simpson J.R."/>
            <person name="Lauterbach L."/>
            <person name="Steele A.D."/>
            <person name="Gui C."/>
            <person name="Meng S."/>
            <person name="Li G."/>
            <person name="Viehrig K."/>
            <person name="Ye F."/>
            <person name="Su P."/>
            <person name="Kiefer A.F."/>
            <person name="Nichols A."/>
            <person name="Cepeda A.J."/>
            <person name="Yan W."/>
            <person name="Fan B."/>
            <person name="Jiang Y."/>
            <person name="Adhikari A."/>
            <person name="Zheng C.-J."/>
            <person name="Schuster L."/>
            <person name="Cowan T.M."/>
            <person name="Smanski M.J."/>
            <person name="Chevrette M.G."/>
            <person name="De Carvalho L.P.S."/>
            <person name="Shen B."/>
        </authorList>
    </citation>
    <scope>NUCLEOTIDE SEQUENCE [LARGE SCALE GENOMIC DNA]</scope>
    <source>
        <strain evidence="1 2">NPDC006286</strain>
    </source>
</reference>
<dbReference type="Proteomes" id="UP001550348">
    <property type="component" value="Unassembled WGS sequence"/>
</dbReference>
<keyword evidence="2" id="KW-1185">Reference proteome</keyword>
<proteinExistence type="predicted"/>
<accession>A0ABV2VFJ6</accession>
<protein>
    <submittedName>
        <fullName evidence="1">Uncharacterized protein</fullName>
    </submittedName>
</protein>
<comment type="caution">
    <text evidence="1">The sequence shown here is derived from an EMBL/GenBank/DDBJ whole genome shotgun (WGS) entry which is preliminary data.</text>
</comment>
<sequence>MEWRTRWQITIRWDRAENSPAGVTVLERVVDSTAELRRLVDRARADPHVVAFPYRRVRELVGGEPDVCLYGHGYAGGSATRPVRDWLPCSCGGHLVLRCRMCPDVRVDPIISTDCNPCRTDS</sequence>
<dbReference type="EMBL" id="JBEXRX010000010">
    <property type="protein sequence ID" value="MEU0151554.1"/>
    <property type="molecule type" value="Genomic_DNA"/>
</dbReference>